<evidence type="ECO:0000256" key="1">
    <source>
        <dbReference type="ARBA" id="ARBA00022676"/>
    </source>
</evidence>
<name>A0A0S4QMF4_9ACTN</name>
<feature type="compositionally biased region" description="Basic and acidic residues" evidence="3">
    <location>
        <begin position="416"/>
        <end position="426"/>
    </location>
</feature>
<evidence type="ECO:0000313" key="5">
    <source>
        <dbReference type="EMBL" id="CUU56223.1"/>
    </source>
</evidence>
<dbReference type="RefSeq" id="WP_091276125.1">
    <property type="nucleotide sequence ID" value="NZ_FAOZ01000007.1"/>
</dbReference>
<accession>A0A0S4QMF4</accession>
<dbReference type="Gene3D" id="3.40.50.2000">
    <property type="entry name" value="Glycogen Phosphorylase B"/>
    <property type="match status" value="2"/>
</dbReference>
<evidence type="ECO:0000256" key="3">
    <source>
        <dbReference type="SAM" id="MobiDB-lite"/>
    </source>
</evidence>
<reference evidence="6" key="1">
    <citation type="submission" date="2015-11" db="EMBL/GenBank/DDBJ databases">
        <authorList>
            <person name="Varghese N."/>
        </authorList>
    </citation>
    <scope>NUCLEOTIDE SEQUENCE [LARGE SCALE GENOMIC DNA]</scope>
    <source>
        <strain evidence="6">DSM 45899</strain>
    </source>
</reference>
<gene>
    <name evidence="5" type="ORF">Ga0074812_107107</name>
</gene>
<dbReference type="GO" id="GO:0016757">
    <property type="term" value="F:glycosyltransferase activity"/>
    <property type="evidence" value="ECO:0007669"/>
    <property type="project" value="UniProtKB-KW"/>
</dbReference>
<dbReference type="PANTHER" id="PTHR12526">
    <property type="entry name" value="GLYCOSYLTRANSFERASE"/>
    <property type="match status" value="1"/>
</dbReference>
<feature type="region of interest" description="Disordered" evidence="3">
    <location>
        <begin position="416"/>
        <end position="443"/>
    </location>
</feature>
<dbReference type="EMBL" id="FAOZ01000007">
    <property type="protein sequence ID" value="CUU56223.1"/>
    <property type="molecule type" value="Genomic_DNA"/>
</dbReference>
<dbReference type="Pfam" id="PF13439">
    <property type="entry name" value="Glyco_transf_4"/>
    <property type="match status" value="1"/>
</dbReference>
<feature type="domain" description="Glycosyltransferase subfamily 4-like N-terminal" evidence="4">
    <location>
        <begin position="30"/>
        <end position="192"/>
    </location>
</feature>
<evidence type="ECO:0000256" key="2">
    <source>
        <dbReference type="ARBA" id="ARBA00022679"/>
    </source>
</evidence>
<sequence>MPVTRAAPILQRTVRPRIALVCGNLEPTRDGVADYTLHLSQALGRQADVWLATVGSAAGAAEPTGGTRLIQVAGGWNARGVLALAGALRRAAPDVVHVQFAPSAFGYSPAVGLLPLLLPPGTRLVTTLHEYDWWSWPAHVPDRLWRLVERRRWWDRETLALAPRSSRVIVTNGAHASAVRGRLGISPRSVPVGANVVPDPGADRSAVRRAVRSRLRLPPEAPVLAFFGFAHPVKGLRYLIEALATLVPEHPGVRLVIVGGFASLALSEPEADAFRRELAGRAREAGVADRVLMTGHLPSTEASRVLTAADIAVLPFTAGVTAKSGALAAVAAHRLPVVVTAADPPDPELVDARTAVVVPRVRDAGALATGIRRLLGDADLGARVRVGLATLMADRGWARIADAHLELYGDCRDGGAERGRSARARAEPPAGAAFSGGHDFPPT</sequence>
<protein>
    <submittedName>
        <fullName evidence="5">Glycosyltransferase involved in cell wall bisynthesis</fullName>
    </submittedName>
</protein>
<dbReference type="AlphaFoldDB" id="A0A0S4QMF4"/>
<organism evidence="5 6">
    <name type="scientific">Parafrankia irregularis</name>
    <dbReference type="NCBI Taxonomy" id="795642"/>
    <lineage>
        <taxon>Bacteria</taxon>
        <taxon>Bacillati</taxon>
        <taxon>Actinomycetota</taxon>
        <taxon>Actinomycetes</taxon>
        <taxon>Frankiales</taxon>
        <taxon>Frankiaceae</taxon>
        <taxon>Parafrankia</taxon>
    </lineage>
</organism>
<evidence type="ECO:0000313" key="6">
    <source>
        <dbReference type="Proteomes" id="UP000198802"/>
    </source>
</evidence>
<keyword evidence="2 5" id="KW-0808">Transferase</keyword>
<evidence type="ECO:0000259" key="4">
    <source>
        <dbReference type="Pfam" id="PF13439"/>
    </source>
</evidence>
<dbReference type="Proteomes" id="UP000198802">
    <property type="component" value="Unassembled WGS sequence"/>
</dbReference>
<keyword evidence="1" id="KW-0328">Glycosyltransferase</keyword>
<dbReference type="Pfam" id="PF13692">
    <property type="entry name" value="Glyco_trans_1_4"/>
    <property type="match status" value="1"/>
</dbReference>
<dbReference type="PANTHER" id="PTHR12526:SF638">
    <property type="entry name" value="SPORE COAT PROTEIN SA"/>
    <property type="match status" value="1"/>
</dbReference>
<proteinExistence type="predicted"/>
<dbReference type="InterPro" id="IPR028098">
    <property type="entry name" value="Glyco_trans_4-like_N"/>
</dbReference>
<dbReference type="SUPFAM" id="SSF53756">
    <property type="entry name" value="UDP-Glycosyltransferase/glycogen phosphorylase"/>
    <property type="match status" value="1"/>
</dbReference>
<keyword evidence="6" id="KW-1185">Reference proteome</keyword>